<name>A0A6A0B425_9LACT</name>
<accession>A0A6A0B425</accession>
<organism evidence="1 2">
    <name type="scientific">Pseudolactococcus insecticola</name>
    <dbReference type="NCBI Taxonomy" id="2709158"/>
    <lineage>
        <taxon>Bacteria</taxon>
        <taxon>Bacillati</taxon>
        <taxon>Bacillota</taxon>
        <taxon>Bacilli</taxon>
        <taxon>Lactobacillales</taxon>
        <taxon>Streptococcaceae</taxon>
        <taxon>Pseudolactococcus</taxon>
    </lineage>
</organism>
<evidence type="ECO:0000313" key="1">
    <source>
        <dbReference type="EMBL" id="GFH39796.1"/>
    </source>
</evidence>
<keyword evidence="2" id="KW-1185">Reference proteome</keyword>
<sequence length="150" mass="17092">MTDKETLFTKLKGVGSPLFLLNMTNDARKFLNQHQVDFPQTNDFDRVYLIVSDQAFEVYEGGVSPLEVAPEKGSLIRLTQESLEKIVKKIDLNIKLSEIVNHDELTQLLNELKKGKSIKQYKKILSAIDNSFETNLKMGDFFKIAIKQLG</sequence>
<reference evidence="1 2" key="1">
    <citation type="submission" date="2020-02" db="EMBL/GenBank/DDBJ databases">
        <title>Draft genome sequence of Lactococcus sp. Hs20B0-1.</title>
        <authorList>
            <person name="Noda S."/>
            <person name="Yuki M."/>
            <person name="Ohkuma M."/>
        </authorList>
    </citation>
    <scope>NUCLEOTIDE SEQUENCE [LARGE SCALE GENOMIC DNA]</scope>
    <source>
        <strain evidence="1 2">Hs20B0-1</strain>
    </source>
</reference>
<comment type="caution">
    <text evidence="1">The sequence shown here is derived from an EMBL/GenBank/DDBJ whole genome shotgun (WGS) entry which is preliminary data.</text>
</comment>
<dbReference type="EMBL" id="BLLH01000001">
    <property type="protein sequence ID" value="GFH39796.1"/>
    <property type="molecule type" value="Genomic_DNA"/>
</dbReference>
<gene>
    <name evidence="1" type="ORF">Hs20B_01940</name>
</gene>
<dbReference type="RefSeq" id="WP_172354714.1">
    <property type="nucleotide sequence ID" value="NZ_BLLH01000001.1"/>
</dbReference>
<protein>
    <submittedName>
        <fullName evidence="1">Uncharacterized protein</fullName>
    </submittedName>
</protein>
<evidence type="ECO:0000313" key="2">
    <source>
        <dbReference type="Proteomes" id="UP000475928"/>
    </source>
</evidence>
<proteinExistence type="predicted"/>
<dbReference type="AlphaFoldDB" id="A0A6A0B425"/>
<dbReference type="Proteomes" id="UP000475928">
    <property type="component" value="Unassembled WGS sequence"/>
</dbReference>